<name>A0A1Y2HVG8_9FUNG</name>
<dbReference type="Proteomes" id="UP000193411">
    <property type="component" value="Unassembled WGS sequence"/>
</dbReference>
<evidence type="ECO:0000313" key="2">
    <source>
        <dbReference type="Proteomes" id="UP000193411"/>
    </source>
</evidence>
<dbReference type="AlphaFoldDB" id="A0A1Y2HVG8"/>
<gene>
    <name evidence="1" type="ORF">BCR44DRAFT_1428581</name>
</gene>
<protein>
    <submittedName>
        <fullName evidence="1">Uncharacterized protein</fullName>
    </submittedName>
</protein>
<reference evidence="1 2" key="1">
    <citation type="submission" date="2016-07" db="EMBL/GenBank/DDBJ databases">
        <title>Pervasive Adenine N6-methylation of Active Genes in Fungi.</title>
        <authorList>
            <consortium name="DOE Joint Genome Institute"/>
            <person name="Mondo S.J."/>
            <person name="Dannebaum R.O."/>
            <person name="Kuo R.C."/>
            <person name="Labutti K."/>
            <person name="Haridas S."/>
            <person name="Kuo A."/>
            <person name="Salamov A."/>
            <person name="Ahrendt S.R."/>
            <person name="Lipzen A."/>
            <person name="Sullivan W."/>
            <person name="Andreopoulos W.B."/>
            <person name="Clum A."/>
            <person name="Lindquist E."/>
            <person name="Daum C."/>
            <person name="Ramamoorthy G.K."/>
            <person name="Gryganskyi A."/>
            <person name="Culley D."/>
            <person name="Magnuson J.K."/>
            <person name="James T.Y."/>
            <person name="O'Malley M.A."/>
            <person name="Stajich J.E."/>
            <person name="Spatafora J.W."/>
            <person name="Visel A."/>
            <person name="Grigoriev I.V."/>
        </authorList>
    </citation>
    <scope>NUCLEOTIDE SEQUENCE [LARGE SCALE GENOMIC DNA]</scope>
    <source>
        <strain evidence="1 2">PL171</strain>
    </source>
</reference>
<keyword evidence="2" id="KW-1185">Reference proteome</keyword>
<comment type="caution">
    <text evidence="1">The sequence shown here is derived from an EMBL/GenBank/DDBJ whole genome shotgun (WGS) entry which is preliminary data.</text>
</comment>
<accession>A0A1Y2HVG8</accession>
<sequence>MYAPIAIAIQFHPHCATHHDIHHGHQHLVDDGSSSFSRRCHAEPNAIARLYAQAARTVSTRPHHQQQARLDAFAVRGANPRPDTGPQLQIPPIHRSSRCRRHLSWHVGNPPPMAPVSRPRCIRQTVHDQQARICTGRWIHLCCRPGRARRFGVARVSRNAKADRARVRVCPPEQGRGSVGIMAVQFGRHVCQEGGKGGARKECEG</sequence>
<evidence type="ECO:0000313" key="1">
    <source>
        <dbReference type="EMBL" id="ORZ38598.1"/>
    </source>
</evidence>
<proteinExistence type="predicted"/>
<dbReference type="EMBL" id="MCFL01000008">
    <property type="protein sequence ID" value="ORZ38598.1"/>
    <property type="molecule type" value="Genomic_DNA"/>
</dbReference>
<organism evidence="1 2">
    <name type="scientific">Catenaria anguillulae PL171</name>
    <dbReference type="NCBI Taxonomy" id="765915"/>
    <lineage>
        <taxon>Eukaryota</taxon>
        <taxon>Fungi</taxon>
        <taxon>Fungi incertae sedis</taxon>
        <taxon>Blastocladiomycota</taxon>
        <taxon>Blastocladiomycetes</taxon>
        <taxon>Blastocladiales</taxon>
        <taxon>Catenariaceae</taxon>
        <taxon>Catenaria</taxon>
    </lineage>
</organism>